<evidence type="ECO:0008006" key="4">
    <source>
        <dbReference type="Google" id="ProtNLM"/>
    </source>
</evidence>
<evidence type="ECO:0000313" key="2">
    <source>
        <dbReference type="EMBL" id="HAC26445.1"/>
    </source>
</evidence>
<keyword evidence="1" id="KW-1133">Transmembrane helix</keyword>
<sequence>MVSDPDIFRNIKDKLQTSASVKTVYGEPVTAEGKTIIPVARMRYGFGAGGGTGPVADQAVGATGGGGGVEITPVGIIEITSGETRYISFEGHRRIVRILVIGAVIALLLLRRRKRK</sequence>
<proteinExistence type="predicted"/>
<dbReference type="Proteomes" id="UP000261325">
    <property type="component" value="Unassembled WGS sequence"/>
</dbReference>
<protein>
    <recommendedName>
        <fullName evidence="4">Sporulation protein YtfJ</fullName>
    </recommendedName>
</protein>
<dbReference type="AlphaFoldDB" id="A0A3B8WIF4"/>
<dbReference type="PANTHER" id="PTHR39162:SF1">
    <property type="entry name" value="SPORULATION PROTEIN YTFJ"/>
    <property type="match status" value="1"/>
</dbReference>
<reference evidence="2 3" key="1">
    <citation type="journal article" date="2018" name="Nat. Biotechnol.">
        <title>A standardized bacterial taxonomy based on genome phylogeny substantially revises the tree of life.</title>
        <authorList>
            <person name="Parks D.H."/>
            <person name="Chuvochina M."/>
            <person name="Waite D.W."/>
            <person name="Rinke C."/>
            <person name="Skarshewski A."/>
            <person name="Chaumeil P.A."/>
            <person name="Hugenholtz P."/>
        </authorList>
    </citation>
    <scope>NUCLEOTIDE SEQUENCE [LARGE SCALE GENOMIC DNA]</scope>
    <source>
        <strain evidence="2">UBA9049</strain>
    </source>
</reference>
<dbReference type="Pfam" id="PF09579">
    <property type="entry name" value="Spore_YtfJ"/>
    <property type="match status" value="1"/>
</dbReference>
<name>A0A3B8WIF4_MARNT</name>
<dbReference type="EMBL" id="DLYI01000013">
    <property type="protein sequence ID" value="HAC26445.1"/>
    <property type="molecule type" value="Genomic_DNA"/>
</dbReference>
<evidence type="ECO:0000313" key="3">
    <source>
        <dbReference type="Proteomes" id="UP000261325"/>
    </source>
</evidence>
<dbReference type="PANTHER" id="PTHR39162">
    <property type="entry name" value="GLL3345 PROTEIN"/>
    <property type="match status" value="1"/>
</dbReference>
<keyword evidence="1" id="KW-0812">Transmembrane</keyword>
<comment type="caution">
    <text evidence="2">The sequence shown here is derived from an EMBL/GenBank/DDBJ whole genome shotgun (WGS) entry which is preliminary data.</text>
</comment>
<gene>
    <name evidence="2" type="ORF">DCF82_01275</name>
</gene>
<keyword evidence="1" id="KW-0472">Membrane</keyword>
<accession>A0A3B8WIF4</accession>
<evidence type="ECO:0000256" key="1">
    <source>
        <dbReference type="SAM" id="Phobius"/>
    </source>
</evidence>
<organism evidence="2 3">
    <name type="scientific">Marinobacter nauticus</name>
    <name type="common">Marinobacter hydrocarbonoclasticus</name>
    <name type="synonym">Marinobacter aquaeolei</name>
    <dbReference type="NCBI Taxonomy" id="2743"/>
    <lineage>
        <taxon>Bacteria</taxon>
        <taxon>Pseudomonadati</taxon>
        <taxon>Pseudomonadota</taxon>
        <taxon>Gammaproteobacteria</taxon>
        <taxon>Pseudomonadales</taxon>
        <taxon>Marinobacteraceae</taxon>
        <taxon>Marinobacter</taxon>
    </lineage>
</organism>
<feature type="transmembrane region" description="Helical" evidence="1">
    <location>
        <begin position="94"/>
        <end position="110"/>
    </location>
</feature>
<dbReference type="InterPro" id="IPR014229">
    <property type="entry name" value="Spore_YtfJ"/>
</dbReference>